<sequence>MNLAQELANVSVQAQNHIPAEKLAIIEQATEQLRQSGILDHSLKIGNYVPDFALPNATGKMIQLKQLLATGPVVISFFRGTWCRFCNLELKALQEVWPEIQASGASLVAISPQTPDYSLSTVEDNTLSFEILSDVGNQVARNFGIVYQIPKSMRSVMQDFDVDLPVYNKDETYELPIPATYIIAPDSTVAYAFVEPDFTKRLEPANIVDTQRILQNAKQALTTSKN</sequence>
<dbReference type="Proteomes" id="UP000715781">
    <property type="component" value="Unassembled WGS sequence"/>
</dbReference>
<dbReference type="InterPro" id="IPR013766">
    <property type="entry name" value="Thioredoxin_domain"/>
</dbReference>
<keyword evidence="3" id="KW-0575">Peroxidase</keyword>
<dbReference type="PROSITE" id="PS51352">
    <property type="entry name" value="THIOREDOXIN_2"/>
    <property type="match status" value="1"/>
</dbReference>
<evidence type="ECO:0000259" key="12">
    <source>
        <dbReference type="PROSITE" id="PS51352"/>
    </source>
</evidence>
<gene>
    <name evidence="13" type="ORF">KME32_25630</name>
</gene>
<comment type="function">
    <text evidence="1">Thiol-specific peroxidase that catalyzes the reduction of hydrogen peroxide and organic hydroperoxides to water and alcohols, respectively. Plays a role in cell protection against oxidative stress by detoxifying peroxides and as sensor of hydrogen peroxide-mediated signaling events.</text>
</comment>
<dbReference type="PANTHER" id="PTHR42801:SF7">
    <property type="entry name" value="SLL1159 PROTEIN"/>
    <property type="match status" value="1"/>
</dbReference>
<dbReference type="InterPro" id="IPR036249">
    <property type="entry name" value="Thioredoxin-like_sf"/>
</dbReference>
<dbReference type="InterPro" id="IPR050924">
    <property type="entry name" value="Peroxiredoxin_BCP/PrxQ"/>
</dbReference>
<dbReference type="Pfam" id="PF00578">
    <property type="entry name" value="AhpC-TSA"/>
    <property type="match status" value="1"/>
</dbReference>
<keyword evidence="6" id="KW-1015">Disulfide bond</keyword>
<comment type="similarity">
    <text evidence="9">Belongs to the peroxiredoxin family. BCP/PrxQ subfamily.</text>
</comment>
<evidence type="ECO:0000256" key="8">
    <source>
        <dbReference type="ARBA" id="ARBA00032824"/>
    </source>
</evidence>
<evidence type="ECO:0000256" key="3">
    <source>
        <dbReference type="ARBA" id="ARBA00022559"/>
    </source>
</evidence>
<dbReference type="CDD" id="cd02970">
    <property type="entry name" value="PRX_like2"/>
    <property type="match status" value="1"/>
</dbReference>
<keyword evidence="5" id="KW-0560">Oxidoreductase</keyword>
<dbReference type="EC" id="1.11.1.24" evidence="2"/>
<feature type="domain" description="Thioredoxin" evidence="12">
    <location>
        <begin position="43"/>
        <end position="219"/>
    </location>
</feature>
<evidence type="ECO:0000256" key="5">
    <source>
        <dbReference type="ARBA" id="ARBA00023002"/>
    </source>
</evidence>
<protein>
    <recommendedName>
        <fullName evidence="2">thioredoxin-dependent peroxiredoxin</fullName>
        <ecNumber evidence="2">1.11.1.24</ecNumber>
    </recommendedName>
    <alternativeName>
        <fullName evidence="10">Bacterioferritin comigratory protein</fullName>
    </alternativeName>
    <alternativeName>
        <fullName evidence="8">Thioredoxin peroxidase</fullName>
    </alternativeName>
</protein>
<dbReference type="GO" id="GO:0008379">
    <property type="term" value="F:thioredoxin peroxidase activity"/>
    <property type="evidence" value="ECO:0007669"/>
    <property type="project" value="TreeGrafter"/>
</dbReference>
<dbReference type="AlphaFoldDB" id="A0A951Q4I3"/>
<dbReference type="EMBL" id="JAHHHN010000022">
    <property type="protein sequence ID" value="MBW4564456.1"/>
    <property type="molecule type" value="Genomic_DNA"/>
</dbReference>
<keyword evidence="4" id="KW-0049">Antioxidant</keyword>
<reference evidence="13" key="1">
    <citation type="submission" date="2021-05" db="EMBL/GenBank/DDBJ databases">
        <authorList>
            <person name="Pietrasiak N."/>
            <person name="Ward R."/>
            <person name="Stajich J.E."/>
            <person name="Kurbessoian T."/>
        </authorList>
    </citation>
    <scope>NUCLEOTIDE SEQUENCE</scope>
    <source>
        <strain evidence="13">JT2-VF2</strain>
    </source>
</reference>
<comment type="catalytic activity">
    <reaction evidence="11">
        <text>a hydroperoxide + [thioredoxin]-dithiol = an alcohol + [thioredoxin]-disulfide + H2O</text>
        <dbReference type="Rhea" id="RHEA:62620"/>
        <dbReference type="Rhea" id="RHEA-COMP:10698"/>
        <dbReference type="Rhea" id="RHEA-COMP:10700"/>
        <dbReference type="ChEBI" id="CHEBI:15377"/>
        <dbReference type="ChEBI" id="CHEBI:29950"/>
        <dbReference type="ChEBI" id="CHEBI:30879"/>
        <dbReference type="ChEBI" id="CHEBI:35924"/>
        <dbReference type="ChEBI" id="CHEBI:50058"/>
        <dbReference type="EC" id="1.11.1.24"/>
    </reaction>
</comment>
<name>A0A951Q4I3_9NOST</name>
<keyword evidence="7" id="KW-0676">Redox-active center</keyword>
<evidence type="ECO:0000256" key="6">
    <source>
        <dbReference type="ARBA" id="ARBA00023157"/>
    </source>
</evidence>
<dbReference type="SUPFAM" id="SSF52833">
    <property type="entry name" value="Thioredoxin-like"/>
    <property type="match status" value="1"/>
</dbReference>
<dbReference type="GO" id="GO:0005737">
    <property type="term" value="C:cytoplasm"/>
    <property type="evidence" value="ECO:0007669"/>
    <property type="project" value="TreeGrafter"/>
</dbReference>
<organism evidence="13 14">
    <name type="scientific">Mojavia pulchra JT2-VF2</name>
    <dbReference type="NCBI Taxonomy" id="287848"/>
    <lineage>
        <taxon>Bacteria</taxon>
        <taxon>Bacillati</taxon>
        <taxon>Cyanobacteriota</taxon>
        <taxon>Cyanophyceae</taxon>
        <taxon>Nostocales</taxon>
        <taxon>Nostocaceae</taxon>
    </lineage>
</organism>
<dbReference type="PANTHER" id="PTHR42801">
    <property type="entry name" value="THIOREDOXIN-DEPENDENT PEROXIDE REDUCTASE"/>
    <property type="match status" value="1"/>
</dbReference>
<proteinExistence type="inferred from homology"/>
<comment type="caution">
    <text evidence="13">The sequence shown here is derived from an EMBL/GenBank/DDBJ whole genome shotgun (WGS) entry which is preliminary data.</text>
</comment>
<evidence type="ECO:0000256" key="11">
    <source>
        <dbReference type="ARBA" id="ARBA00049091"/>
    </source>
</evidence>
<evidence type="ECO:0000256" key="1">
    <source>
        <dbReference type="ARBA" id="ARBA00003330"/>
    </source>
</evidence>
<evidence type="ECO:0000313" key="13">
    <source>
        <dbReference type="EMBL" id="MBW4564456.1"/>
    </source>
</evidence>
<dbReference type="InterPro" id="IPR000866">
    <property type="entry name" value="AhpC/TSA"/>
</dbReference>
<evidence type="ECO:0000313" key="14">
    <source>
        <dbReference type="Proteomes" id="UP000715781"/>
    </source>
</evidence>
<dbReference type="GO" id="GO:0034599">
    <property type="term" value="P:cellular response to oxidative stress"/>
    <property type="evidence" value="ECO:0007669"/>
    <property type="project" value="TreeGrafter"/>
</dbReference>
<dbReference type="Gene3D" id="3.40.30.10">
    <property type="entry name" value="Glutaredoxin"/>
    <property type="match status" value="1"/>
</dbReference>
<evidence type="ECO:0000256" key="2">
    <source>
        <dbReference type="ARBA" id="ARBA00013017"/>
    </source>
</evidence>
<dbReference type="GO" id="GO:0045454">
    <property type="term" value="P:cell redox homeostasis"/>
    <property type="evidence" value="ECO:0007669"/>
    <property type="project" value="TreeGrafter"/>
</dbReference>
<evidence type="ECO:0000256" key="4">
    <source>
        <dbReference type="ARBA" id="ARBA00022862"/>
    </source>
</evidence>
<accession>A0A951Q4I3</accession>
<evidence type="ECO:0000256" key="9">
    <source>
        <dbReference type="ARBA" id="ARBA00038489"/>
    </source>
</evidence>
<reference evidence="13" key="2">
    <citation type="journal article" date="2022" name="Microbiol. Resour. Announc.">
        <title>Metagenome Sequencing to Explore Phylogenomics of Terrestrial Cyanobacteria.</title>
        <authorList>
            <person name="Ward R.D."/>
            <person name="Stajich J.E."/>
            <person name="Johansen J.R."/>
            <person name="Huntemann M."/>
            <person name="Clum A."/>
            <person name="Foster B."/>
            <person name="Foster B."/>
            <person name="Roux S."/>
            <person name="Palaniappan K."/>
            <person name="Varghese N."/>
            <person name="Mukherjee S."/>
            <person name="Reddy T.B.K."/>
            <person name="Daum C."/>
            <person name="Copeland A."/>
            <person name="Chen I.A."/>
            <person name="Ivanova N.N."/>
            <person name="Kyrpides N.C."/>
            <person name="Shapiro N."/>
            <person name="Eloe-Fadrosh E.A."/>
            <person name="Pietrasiak N."/>
        </authorList>
    </citation>
    <scope>NUCLEOTIDE SEQUENCE</scope>
    <source>
        <strain evidence="13">JT2-VF2</strain>
    </source>
</reference>
<evidence type="ECO:0000256" key="10">
    <source>
        <dbReference type="ARBA" id="ARBA00041373"/>
    </source>
</evidence>
<evidence type="ECO:0000256" key="7">
    <source>
        <dbReference type="ARBA" id="ARBA00023284"/>
    </source>
</evidence>